<feature type="signal peptide" evidence="1">
    <location>
        <begin position="1"/>
        <end position="21"/>
    </location>
</feature>
<keyword evidence="3" id="KW-1185">Reference proteome</keyword>
<dbReference type="EMBL" id="PQIB02000009">
    <property type="protein sequence ID" value="RLM98031.1"/>
    <property type="molecule type" value="Genomic_DNA"/>
</dbReference>
<accession>A0A3L6R6J8</accession>
<gene>
    <name evidence="2" type="ORF">C2845_PM06G33310</name>
</gene>
<dbReference type="Proteomes" id="UP000275267">
    <property type="component" value="Unassembled WGS sequence"/>
</dbReference>
<dbReference type="AlphaFoldDB" id="A0A3L6R6J8"/>
<evidence type="ECO:0000313" key="3">
    <source>
        <dbReference type="Proteomes" id="UP000275267"/>
    </source>
</evidence>
<dbReference type="OrthoDB" id="684044at2759"/>
<sequence length="93" mass="9750">MYPSALLLIMVAATGAAMVQGHPAAHTPAALLFWENTLIGSRMPDAIADLVQRGIDHSPLEEHYSASPSANNVCIIYDAICNLRSMSAGGAAE</sequence>
<keyword evidence="1" id="KW-0732">Signal</keyword>
<comment type="caution">
    <text evidence="2">The sequence shown here is derived from an EMBL/GenBank/DDBJ whole genome shotgun (WGS) entry which is preliminary data.</text>
</comment>
<evidence type="ECO:0000256" key="1">
    <source>
        <dbReference type="SAM" id="SignalP"/>
    </source>
</evidence>
<organism evidence="2 3">
    <name type="scientific">Panicum miliaceum</name>
    <name type="common">Proso millet</name>
    <name type="synonym">Broomcorn millet</name>
    <dbReference type="NCBI Taxonomy" id="4540"/>
    <lineage>
        <taxon>Eukaryota</taxon>
        <taxon>Viridiplantae</taxon>
        <taxon>Streptophyta</taxon>
        <taxon>Embryophyta</taxon>
        <taxon>Tracheophyta</taxon>
        <taxon>Spermatophyta</taxon>
        <taxon>Magnoliopsida</taxon>
        <taxon>Liliopsida</taxon>
        <taxon>Poales</taxon>
        <taxon>Poaceae</taxon>
        <taxon>PACMAD clade</taxon>
        <taxon>Panicoideae</taxon>
        <taxon>Panicodae</taxon>
        <taxon>Paniceae</taxon>
        <taxon>Panicinae</taxon>
        <taxon>Panicum</taxon>
        <taxon>Panicum sect. Panicum</taxon>
    </lineage>
</organism>
<evidence type="ECO:0000313" key="2">
    <source>
        <dbReference type="EMBL" id="RLM98031.1"/>
    </source>
</evidence>
<dbReference type="STRING" id="4540.A0A3L6R6J8"/>
<protein>
    <submittedName>
        <fullName evidence="2">Uncharacterized protein</fullName>
    </submittedName>
</protein>
<feature type="chain" id="PRO_5017923936" evidence="1">
    <location>
        <begin position="22"/>
        <end position="93"/>
    </location>
</feature>
<proteinExistence type="predicted"/>
<reference evidence="3" key="1">
    <citation type="journal article" date="2019" name="Nat. Commun.">
        <title>The genome of broomcorn millet.</title>
        <authorList>
            <person name="Zou C."/>
            <person name="Miki D."/>
            <person name="Li D."/>
            <person name="Tang Q."/>
            <person name="Xiao L."/>
            <person name="Rajput S."/>
            <person name="Deng P."/>
            <person name="Jia W."/>
            <person name="Huang R."/>
            <person name="Zhang M."/>
            <person name="Sun Y."/>
            <person name="Hu J."/>
            <person name="Fu X."/>
            <person name="Schnable P.S."/>
            <person name="Li F."/>
            <person name="Zhang H."/>
            <person name="Feng B."/>
            <person name="Zhu X."/>
            <person name="Liu R."/>
            <person name="Schnable J.C."/>
            <person name="Zhu J.-K."/>
            <person name="Zhang H."/>
        </authorList>
    </citation>
    <scope>NUCLEOTIDE SEQUENCE [LARGE SCALE GENOMIC DNA]</scope>
</reference>
<name>A0A3L6R6J8_PANMI</name>